<name>A0A443VD27_RAOPL</name>
<dbReference type="SMART" id="SM00382">
    <property type="entry name" value="AAA"/>
    <property type="match status" value="1"/>
</dbReference>
<dbReference type="GO" id="GO:0016887">
    <property type="term" value="F:ATP hydrolysis activity"/>
    <property type="evidence" value="ECO:0007669"/>
    <property type="project" value="InterPro"/>
</dbReference>
<dbReference type="InterPro" id="IPR003593">
    <property type="entry name" value="AAA+_ATPase"/>
</dbReference>
<organism evidence="2 3">
    <name type="scientific">Raoultella planticola</name>
    <name type="common">Klebsiella planticola</name>
    <dbReference type="NCBI Taxonomy" id="575"/>
    <lineage>
        <taxon>Bacteria</taxon>
        <taxon>Pseudomonadati</taxon>
        <taxon>Pseudomonadota</taxon>
        <taxon>Gammaproteobacteria</taxon>
        <taxon>Enterobacterales</taxon>
        <taxon>Enterobacteriaceae</taxon>
        <taxon>Klebsiella/Raoultella group</taxon>
        <taxon>Raoultella</taxon>
    </lineage>
</organism>
<dbReference type="GO" id="GO:0005524">
    <property type="term" value="F:ATP binding"/>
    <property type="evidence" value="ECO:0007669"/>
    <property type="project" value="InterPro"/>
</dbReference>
<dbReference type="Pfam" id="PF13304">
    <property type="entry name" value="AAA_21"/>
    <property type="match status" value="1"/>
</dbReference>
<accession>A0A443VD27</accession>
<comment type="caution">
    <text evidence="2">The sequence shown here is derived from an EMBL/GenBank/DDBJ whole genome shotgun (WGS) entry which is preliminary data.</text>
</comment>
<dbReference type="InterPro" id="IPR030974">
    <property type="entry name" value="Restrict_AAA"/>
</dbReference>
<gene>
    <name evidence="2" type="ORF">DN603_30930</name>
</gene>
<dbReference type="PANTHER" id="PTHR32182:SF25">
    <property type="entry name" value="SLR1056 PROTEIN"/>
    <property type="match status" value="1"/>
</dbReference>
<proteinExistence type="predicted"/>
<dbReference type="AlphaFoldDB" id="A0A443VD27"/>
<evidence type="ECO:0000313" key="3">
    <source>
        <dbReference type="Proteomes" id="UP000288843"/>
    </source>
</evidence>
<dbReference type="Gene3D" id="3.40.50.300">
    <property type="entry name" value="P-loop containing nucleotide triphosphate hydrolases"/>
    <property type="match status" value="1"/>
</dbReference>
<evidence type="ECO:0000313" key="2">
    <source>
        <dbReference type="EMBL" id="RWT12381.1"/>
    </source>
</evidence>
<dbReference type="InterPro" id="IPR003959">
    <property type="entry name" value="ATPase_AAA_core"/>
</dbReference>
<dbReference type="RefSeq" id="WP_057108453.1">
    <property type="nucleotide sequence ID" value="NZ_CP074182.1"/>
</dbReference>
<dbReference type="GO" id="GO:0000731">
    <property type="term" value="P:DNA synthesis involved in DNA repair"/>
    <property type="evidence" value="ECO:0007669"/>
    <property type="project" value="TreeGrafter"/>
</dbReference>
<dbReference type="InterPro" id="IPR027417">
    <property type="entry name" value="P-loop_NTPase"/>
</dbReference>
<dbReference type="PANTHER" id="PTHR32182">
    <property type="entry name" value="DNA REPLICATION AND REPAIR PROTEIN RECF"/>
    <property type="match status" value="1"/>
</dbReference>
<sequence>MRLRYLKVESSSTNGGLFDGLEVWFGRGADGKQGEALSPLCLIGPNGSGKSQFLQLIAEIFQAAWHEHAPQEERASANNDVLFELNYLIGLDSNNKLTDVKLVRTKQGRNIGPIQLYCDGLQEPISTDSPEFGKYLPSIVIGYTSGDNETLSLPFQISRSGYANDVAGAALGDSASMNLPDNRLMMIDYGTNLEVLFSNLMLGKQEIRDEILRHARLSDIASCRCVVRLAHSAAPKTSVKRNRNTGRKGIQLTDELENIILSLKRTATCWTEDKKTETYIFDFFINEATRDAFSYFWNDAFSLYRALHKLALLNDLAIPRPARKRLERAVKERRFASRLPEPQQEDMVFGFEEVRFWPVGERKNAVDYVSLSDGEHQQALILGIYAMINEKNALFLLDEPESHFNPQWRVKFVQRLMDLRGSRDDQELLLTSHAPFVPSDMPREQILIFSRYKDKIIVKEPEIETFGATFDRILESCFEISPPISKIAEERINELLKSDDVEKIEQVLNEFGQSVEKAFLANHLRMLKKKGN</sequence>
<dbReference type="NCBIfam" id="TIGR04435">
    <property type="entry name" value="restrict_AAA_1"/>
    <property type="match status" value="1"/>
</dbReference>
<dbReference type="GO" id="GO:0006302">
    <property type="term" value="P:double-strand break repair"/>
    <property type="evidence" value="ECO:0007669"/>
    <property type="project" value="TreeGrafter"/>
</dbReference>
<dbReference type="EMBL" id="QKOX01000077">
    <property type="protein sequence ID" value="RWT12381.1"/>
    <property type="molecule type" value="Genomic_DNA"/>
</dbReference>
<dbReference type="Proteomes" id="UP000288843">
    <property type="component" value="Unassembled WGS sequence"/>
</dbReference>
<reference evidence="2 3" key="1">
    <citation type="submission" date="2018-06" db="EMBL/GenBank/DDBJ databases">
        <title>Carbapenemase-producing Enterobacteriaceae present in wastewater treatment plant effluent and nearby surface waters in the US.</title>
        <authorList>
            <person name="Mathys D.A."/>
            <person name="Mollenkopf D.F."/>
            <person name="Feicht S.M."/>
            <person name="Adams R.J."/>
            <person name="Albers A.L."/>
            <person name="Stuever D.M."/>
            <person name="Daniels J.B."/>
            <person name="Wittum T.E."/>
        </authorList>
    </citation>
    <scope>NUCLEOTIDE SEQUENCE [LARGE SCALE GENOMIC DNA]</scope>
    <source>
        <strain evidence="2 3">GEO_47_Down_B</strain>
    </source>
</reference>
<evidence type="ECO:0000259" key="1">
    <source>
        <dbReference type="SMART" id="SM00382"/>
    </source>
</evidence>
<protein>
    <submittedName>
        <fullName evidence="2">ABC transporter</fullName>
    </submittedName>
</protein>
<feature type="domain" description="AAA+ ATPase" evidence="1">
    <location>
        <begin position="36"/>
        <end position="462"/>
    </location>
</feature>
<dbReference type="SUPFAM" id="SSF52540">
    <property type="entry name" value="P-loop containing nucleoside triphosphate hydrolases"/>
    <property type="match status" value="1"/>
</dbReference>